<dbReference type="InterPro" id="IPR023214">
    <property type="entry name" value="HAD_sf"/>
</dbReference>
<dbReference type="InterPro" id="IPR050155">
    <property type="entry name" value="HAD-like_hydrolase_sf"/>
</dbReference>
<dbReference type="Gene3D" id="1.10.150.240">
    <property type="entry name" value="Putative phosphatase, domain 2"/>
    <property type="match status" value="1"/>
</dbReference>
<organism evidence="1 2">
    <name type="scientific">Bradyrhizobium australiense</name>
    <dbReference type="NCBI Taxonomy" id="2721161"/>
    <lineage>
        <taxon>Bacteria</taxon>
        <taxon>Pseudomonadati</taxon>
        <taxon>Pseudomonadota</taxon>
        <taxon>Alphaproteobacteria</taxon>
        <taxon>Hyphomicrobiales</taxon>
        <taxon>Nitrobacteraceae</taxon>
        <taxon>Bradyrhizobium</taxon>
    </lineage>
</organism>
<accession>A0A7Y4GSA7</accession>
<dbReference type="Pfam" id="PF13419">
    <property type="entry name" value="HAD_2"/>
    <property type="match status" value="1"/>
</dbReference>
<dbReference type="NCBIfam" id="TIGR01549">
    <property type="entry name" value="HAD-SF-IA-v1"/>
    <property type="match status" value="1"/>
</dbReference>
<dbReference type="Proteomes" id="UP000544122">
    <property type="component" value="Unassembled WGS sequence"/>
</dbReference>
<dbReference type="InterPro" id="IPR041492">
    <property type="entry name" value="HAD_2"/>
</dbReference>
<dbReference type="SFLD" id="SFLDS00003">
    <property type="entry name" value="Haloacid_Dehalogenase"/>
    <property type="match status" value="1"/>
</dbReference>
<sequence length="216" mass="23750">MTRLPATRYRLAIFDFDGTLADSLPWFRSSFDDMVARFNLTPVPAEEMEGLRGLSAREIMARLNVSKWQLPDIVSDMRKRKLAAASEISLFNDIPAMLTELQHLGIKVAIVSSDSEASVRKVLGAATTLITRFDCGAAMFGKHWKFRRVARRLSVTPSETICIGDEIRDIEAAQAAGMDSGAVAWGYALPAALQAAGPTHFFNSIEEMTQRLAAAK</sequence>
<dbReference type="GO" id="GO:0005829">
    <property type="term" value="C:cytosol"/>
    <property type="evidence" value="ECO:0007669"/>
    <property type="project" value="TreeGrafter"/>
</dbReference>
<gene>
    <name evidence="1" type="ORF">HCN58_14380</name>
</gene>
<keyword evidence="2" id="KW-1185">Reference proteome</keyword>
<evidence type="ECO:0000313" key="2">
    <source>
        <dbReference type="Proteomes" id="UP000544122"/>
    </source>
</evidence>
<dbReference type="GO" id="GO:0008967">
    <property type="term" value="F:phosphoglycolate phosphatase activity"/>
    <property type="evidence" value="ECO:0007669"/>
    <property type="project" value="TreeGrafter"/>
</dbReference>
<dbReference type="PANTHER" id="PTHR43434">
    <property type="entry name" value="PHOSPHOGLYCOLATE PHOSPHATASE"/>
    <property type="match status" value="1"/>
</dbReference>
<dbReference type="RefSeq" id="WP_171580012.1">
    <property type="nucleotide sequence ID" value="NZ_JAAVLX010000004.1"/>
</dbReference>
<dbReference type="PANTHER" id="PTHR43434:SF13">
    <property type="entry name" value="PHOSPHOGLYCOLATE PHOSPHATASE"/>
    <property type="match status" value="1"/>
</dbReference>
<proteinExistence type="predicted"/>
<dbReference type="AlphaFoldDB" id="A0A7Y4GSA7"/>
<evidence type="ECO:0000313" key="1">
    <source>
        <dbReference type="EMBL" id="NOJ40774.1"/>
    </source>
</evidence>
<dbReference type="Gene3D" id="3.40.50.1000">
    <property type="entry name" value="HAD superfamily/HAD-like"/>
    <property type="match status" value="1"/>
</dbReference>
<keyword evidence="1" id="KW-0378">Hydrolase</keyword>
<dbReference type="SUPFAM" id="SSF56784">
    <property type="entry name" value="HAD-like"/>
    <property type="match status" value="1"/>
</dbReference>
<dbReference type="InterPro" id="IPR023198">
    <property type="entry name" value="PGP-like_dom2"/>
</dbReference>
<dbReference type="GO" id="GO:0006281">
    <property type="term" value="P:DNA repair"/>
    <property type="evidence" value="ECO:0007669"/>
    <property type="project" value="TreeGrafter"/>
</dbReference>
<protein>
    <submittedName>
        <fullName evidence="1">HAD-IA family hydrolase</fullName>
    </submittedName>
</protein>
<dbReference type="InterPro" id="IPR036412">
    <property type="entry name" value="HAD-like_sf"/>
</dbReference>
<dbReference type="SFLD" id="SFLDG01129">
    <property type="entry name" value="C1.5:_HAD__Beta-PGM__Phosphata"/>
    <property type="match status" value="1"/>
</dbReference>
<dbReference type="InterPro" id="IPR006439">
    <property type="entry name" value="HAD-SF_hydro_IA"/>
</dbReference>
<name>A0A7Y4GSA7_9BRAD</name>
<dbReference type="EMBL" id="JAAVLX010000004">
    <property type="protein sequence ID" value="NOJ40774.1"/>
    <property type="molecule type" value="Genomic_DNA"/>
</dbReference>
<reference evidence="1 2" key="1">
    <citation type="submission" date="2020-03" db="EMBL/GenBank/DDBJ databases">
        <title>Bradyrhizobium diversity isolated from nodules of Indigofera sp.</title>
        <authorList>
            <person name="Klepa M."/>
            <person name="Helene L."/>
            <person name="Hungria M."/>
        </authorList>
    </citation>
    <scope>NUCLEOTIDE SEQUENCE [LARGE SCALE GENOMIC DNA]</scope>
    <source>
        <strain evidence="1 2">WSM 1791</strain>
    </source>
</reference>
<comment type="caution">
    <text evidence="1">The sequence shown here is derived from an EMBL/GenBank/DDBJ whole genome shotgun (WGS) entry which is preliminary data.</text>
</comment>